<feature type="compositionally biased region" description="Polar residues" evidence="1">
    <location>
        <begin position="213"/>
        <end position="226"/>
    </location>
</feature>
<proteinExistence type="predicted"/>
<feature type="transmembrane region" description="Helical" evidence="2">
    <location>
        <begin position="174"/>
        <end position="194"/>
    </location>
</feature>
<dbReference type="GO" id="GO:0005886">
    <property type="term" value="C:plasma membrane"/>
    <property type="evidence" value="ECO:0007669"/>
    <property type="project" value="InterPro"/>
</dbReference>
<dbReference type="SUPFAM" id="SSF48726">
    <property type="entry name" value="Immunoglobulin"/>
    <property type="match status" value="1"/>
</dbReference>
<dbReference type="Proteomes" id="UP000694397">
    <property type="component" value="Chromosome 1"/>
</dbReference>
<dbReference type="SMART" id="SM00409">
    <property type="entry name" value="IG"/>
    <property type="match status" value="1"/>
</dbReference>
<reference evidence="5 6" key="1">
    <citation type="submission" date="2019-04" db="EMBL/GenBank/DDBJ databases">
        <authorList>
            <consortium name="Wellcome Sanger Institute Data Sharing"/>
        </authorList>
    </citation>
    <scope>NUCLEOTIDE SEQUENCE [LARGE SCALE GENOMIC DNA]</scope>
</reference>
<dbReference type="Gene3D" id="2.60.40.10">
    <property type="entry name" value="Immunoglobulins"/>
    <property type="match status" value="1"/>
</dbReference>
<dbReference type="GeneID" id="108933075"/>
<name>A0A8C9SJM2_SCLFO</name>
<keyword evidence="6" id="KW-1185">Reference proteome</keyword>
<dbReference type="AlphaFoldDB" id="A0A8C9SJM2"/>
<dbReference type="KEGG" id="sfm:108933075"/>
<feature type="signal peptide" evidence="3">
    <location>
        <begin position="1"/>
        <end position="24"/>
    </location>
</feature>
<dbReference type="GO" id="GO:0002768">
    <property type="term" value="P:immune response-regulating cell surface receptor signaling pathway"/>
    <property type="evidence" value="ECO:0007669"/>
    <property type="project" value="InterPro"/>
</dbReference>
<dbReference type="RefSeq" id="XP_018605416.1">
    <property type="nucleotide sequence ID" value="XM_018749900.2"/>
</dbReference>
<dbReference type="GeneTree" id="ENSGT01030000235355"/>
<evidence type="ECO:0000313" key="6">
    <source>
        <dbReference type="Proteomes" id="UP000694397"/>
    </source>
</evidence>
<dbReference type="GO" id="GO:0038023">
    <property type="term" value="F:signaling receptor activity"/>
    <property type="evidence" value="ECO:0007669"/>
    <property type="project" value="InterPro"/>
</dbReference>
<dbReference type="PANTHER" id="PTHR37996">
    <property type="entry name" value="B- AND T-LYMPHOCYTE ATTENUATOR"/>
    <property type="match status" value="1"/>
</dbReference>
<dbReference type="Ensembl" id="ENSSFOT00015036177.2">
    <property type="protein sequence ID" value="ENSSFOP00015035788.1"/>
    <property type="gene ID" value="ENSSFOG00015022789.2"/>
</dbReference>
<feature type="region of interest" description="Disordered" evidence="1">
    <location>
        <begin position="205"/>
        <end position="277"/>
    </location>
</feature>
<dbReference type="InterPro" id="IPR013783">
    <property type="entry name" value="Ig-like_fold"/>
</dbReference>
<accession>A0A8C9SJM2</accession>
<keyword evidence="3" id="KW-0732">Signal</keyword>
<dbReference type="InterPro" id="IPR007110">
    <property type="entry name" value="Ig-like_dom"/>
</dbReference>
<keyword evidence="2" id="KW-0472">Membrane</keyword>
<reference evidence="5" key="3">
    <citation type="submission" date="2025-09" db="UniProtKB">
        <authorList>
            <consortium name="Ensembl"/>
        </authorList>
    </citation>
    <scope>IDENTIFICATION</scope>
</reference>
<reference evidence="5" key="2">
    <citation type="submission" date="2025-08" db="UniProtKB">
        <authorList>
            <consortium name="Ensembl"/>
        </authorList>
    </citation>
    <scope>IDENTIFICATION</scope>
</reference>
<dbReference type="PANTHER" id="PTHR37996:SF1">
    <property type="entry name" value="B- AND T-LYMPHOCYTE ATTENUATOR"/>
    <property type="match status" value="1"/>
</dbReference>
<dbReference type="OrthoDB" id="9947981at2759"/>
<dbReference type="InterPro" id="IPR036179">
    <property type="entry name" value="Ig-like_dom_sf"/>
</dbReference>
<feature type="chain" id="PRO_5034975095" evidence="3">
    <location>
        <begin position="25"/>
        <end position="339"/>
    </location>
</feature>
<organism evidence="5 6">
    <name type="scientific">Scleropages formosus</name>
    <name type="common">Asian bonytongue</name>
    <name type="synonym">Osteoglossum formosum</name>
    <dbReference type="NCBI Taxonomy" id="113540"/>
    <lineage>
        <taxon>Eukaryota</taxon>
        <taxon>Metazoa</taxon>
        <taxon>Chordata</taxon>
        <taxon>Craniata</taxon>
        <taxon>Vertebrata</taxon>
        <taxon>Euteleostomi</taxon>
        <taxon>Actinopterygii</taxon>
        <taxon>Neopterygii</taxon>
        <taxon>Teleostei</taxon>
        <taxon>Osteoglossocephala</taxon>
        <taxon>Osteoglossomorpha</taxon>
        <taxon>Osteoglossiformes</taxon>
        <taxon>Osteoglossidae</taxon>
        <taxon>Scleropages</taxon>
    </lineage>
</organism>
<sequence length="339" mass="36850">MTSPGTGSSLVLLSLTMLVTSAQGKEDDCQPEVRVARNTAVPALETKTLTIYCPFKDCGMEANVTWCKVDHAALCKPLHQFHHVKLELTKDEKDTHTNILALTFTNLTLEDNGLYRCQLSTDGKTMSTVSHSINVSVTSSSVCCTTVSTGNVTRNQTEKMVTGNWPTNPQWPPYIYICLGIAGFVAMVVVISFLSMRWCEASKHSAKAEKPQSQHTVPLASYQASPRPTLPNRPRSLRTNPVRYSDESTGNNHFDRKASRNKRGPTGGAQPAGSSVPGQVAVTVDKCGLHDDCSEGADPEPSVIVYAALNHKATRDSPVASRTVAFEEQHSEYAAIRVT</sequence>
<evidence type="ECO:0000256" key="3">
    <source>
        <dbReference type="SAM" id="SignalP"/>
    </source>
</evidence>
<gene>
    <name evidence="5" type="primary">LOC108933075</name>
</gene>
<evidence type="ECO:0000313" key="5">
    <source>
        <dbReference type="Ensembl" id="ENSSFOP00015035788.1"/>
    </source>
</evidence>
<protein>
    <submittedName>
        <fullName evidence="5">B- and T-lymphocyte attenuator-like</fullName>
    </submittedName>
</protein>
<dbReference type="InterPro" id="IPR039257">
    <property type="entry name" value="BTLA"/>
</dbReference>
<keyword evidence="2" id="KW-1133">Transmembrane helix</keyword>
<dbReference type="PROSITE" id="PS50835">
    <property type="entry name" value="IG_LIKE"/>
    <property type="match status" value="1"/>
</dbReference>
<dbReference type="InterPro" id="IPR003599">
    <property type="entry name" value="Ig_sub"/>
</dbReference>
<evidence type="ECO:0000256" key="1">
    <source>
        <dbReference type="SAM" id="MobiDB-lite"/>
    </source>
</evidence>
<evidence type="ECO:0000259" key="4">
    <source>
        <dbReference type="PROSITE" id="PS50835"/>
    </source>
</evidence>
<evidence type="ECO:0000256" key="2">
    <source>
        <dbReference type="SAM" id="Phobius"/>
    </source>
</evidence>
<feature type="domain" description="Ig-like" evidence="4">
    <location>
        <begin position="31"/>
        <end position="136"/>
    </location>
</feature>
<keyword evidence="2" id="KW-0812">Transmembrane</keyword>